<feature type="transmembrane region" description="Helical" evidence="1">
    <location>
        <begin position="123"/>
        <end position="144"/>
    </location>
</feature>
<dbReference type="PANTHER" id="PTHR38454">
    <property type="entry name" value="INTEGRAL MEMBRANE PROTEIN-RELATED"/>
    <property type="match status" value="1"/>
</dbReference>
<organism evidence="2 3">
    <name type="scientific">Flavisolibacter ginsenosidimutans</name>
    <dbReference type="NCBI Taxonomy" id="661481"/>
    <lineage>
        <taxon>Bacteria</taxon>
        <taxon>Pseudomonadati</taxon>
        <taxon>Bacteroidota</taxon>
        <taxon>Chitinophagia</taxon>
        <taxon>Chitinophagales</taxon>
        <taxon>Chitinophagaceae</taxon>
        <taxon>Flavisolibacter</taxon>
    </lineage>
</organism>
<dbReference type="AlphaFoldDB" id="A0A5B8UFC3"/>
<sequence>MKKGPFAKILPHFIALVVFLLVSILYCQPALEGKVVNQSDVTHWKGAIHQSQVYAETHGQYPLWTNALFSGMPAFQIGMPGNNLLPWYAHAVLTLSLPKPIQFFFLACICFYFLCCVLRINPYIGIFGALAYGYATYNAVILSVGHETKMWSIAYMAALLGAILLVYERRKYWIGAALTGLIASVMIAVNHPQIDYYFFLIAAVLTVVYIIRWVQAKDYTHLAKALGFVGVAAVIGLLINSVNFFSTLEYQKQTIRGGAGELAEKHEGDAAKGLTKDYAFDYSLYPSEPIVMMVPRAFGGSSSKPEVSQDDSKAVQAAATVPEQLRNQLPLSYYWGGLVSPTSVGTSGPPYIGAVICFLAIIGFFLVDGRYKWWILAACILAILMSWGKYFIGFNTLLYHYLPLYNKFRAPSMILVIPQLLLPLMAVLTVDKVLCEKDKQAFVSYFKKGLIAVGVVFVLLLLCYMSFDFKNTNDKEILRQVASSGQPQLTESVRGFFDGLVADRKSMMLSDIFRALGFCLLGAGALYLAVRKMVKPVVLGLILSAVVLVDLLPVDSRYLSKEDYQEETDNDAGFVPNDKDKSILADKSYFRVFNLLNPFNENFTAYHFNAVGGYHPAKLRIYQELIEKELSQEANLLGTTLQSNPAGLDSLHMPALNMLNAKYIIAKDPNSGQTQFATQNKAAMGPAWLVRSLKVVKDAREEMAAFATLNPRDTAVMQQSFSNKISGPTAWTGEGTITLDKNDNDVANYSFNSNSNQFAVFSEVYYDAGWKAFIDGKEAPIVKVNYVLRGLLVPAGAHKIEFCFEPQDYLLGRKLTTIFTIALLLLIAAAIFFEWRAWKQIKPVTANS</sequence>
<accession>A0A5B8UFC3</accession>
<feature type="transmembrane region" description="Helical" evidence="1">
    <location>
        <begin position="815"/>
        <end position="833"/>
    </location>
</feature>
<feature type="transmembrane region" description="Helical" evidence="1">
    <location>
        <begin position="101"/>
        <end position="118"/>
    </location>
</feature>
<feature type="transmembrane region" description="Helical" evidence="1">
    <location>
        <begin position="374"/>
        <end position="392"/>
    </location>
</feature>
<dbReference type="KEGG" id="fgg:FSB75_03870"/>
<keyword evidence="1" id="KW-1133">Transmembrane helix</keyword>
<feature type="transmembrane region" description="Helical" evidence="1">
    <location>
        <begin position="172"/>
        <end position="190"/>
    </location>
</feature>
<gene>
    <name evidence="2" type="ORF">FSB75_03870</name>
</gene>
<protein>
    <submittedName>
        <fullName evidence="2">YfhO family protein</fullName>
    </submittedName>
</protein>
<keyword evidence="1" id="KW-0812">Transmembrane</keyword>
<feature type="transmembrane region" description="Helical" evidence="1">
    <location>
        <begin position="196"/>
        <end position="214"/>
    </location>
</feature>
<dbReference type="PANTHER" id="PTHR38454:SF1">
    <property type="entry name" value="INTEGRAL MEMBRANE PROTEIN"/>
    <property type="match status" value="1"/>
</dbReference>
<feature type="transmembrane region" description="Helical" evidence="1">
    <location>
        <begin position="348"/>
        <end position="367"/>
    </location>
</feature>
<feature type="transmembrane region" description="Helical" evidence="1">
    <location>
        <begin position="150"/>
        <end position="167"/>
    </location>
</feature>
<dbReference type="Proteomes" id="UP000321204">
    <property type="component" value="Chromosome"/>
</dbReference>
<keyword evidence="1" id="KW-0472">Membrane</keyword>
<evidence type="ECO:0000313" key="2">
    <source>
        <dbReference type="EMBL" id="QEC55075.1"/>
    </source>
</evidence>
<dbReference type="RefSeq" id="WP_146783045.1">
    <property type="nucleotide sequence ID" value="NZ_BAABIO010000006.1"/>
</dbReference>
<feature type="transmembrane region" description="Helical" evidence="1">
    <location>
        <begin position="12"/>
        <end position="31"/>
    </location>
</feature>
<proteinExistence type="predicted"/>
<feature type="transmembrane region" description="Helical" evidence="1">
    <location>
        <begin position="537"/>
        <end position="554"/>
    </location>
</feature>
<feature type="transmembrane region" description="Helical" evidence="1">
    <location>
        <begin position="412"/>
        <end position="430"/>
    </location>
</feature>
<feature type="transmembrane region" description="Helical" evidence="1">
    <location>
        <begin position="450"/>
        <end position="467"/>
    </location>
</feature>
<dbReference type="Pfam" id="PF09586">
    <property type="entry name" value="YfhO"/>
    <property type="match status" value="1"/>
</dbReference>
<feature type="transmembrane region" description="Helical" evidence="1">
    <location>
        <begin position="226"/>
        <end position="246"/>
    </location>
</feature>
<dbReference type="OrthoDB" id="9772884at2"/>
<evidence type="ECO:0000313" key="3">
    <source>
        <dbReference type="Proteomes" id="UP000321204"/>
    </source>
</evidence>
<name>A0A5B8UFC3_9BACT</name>
<dbReference type="InterPro" id="IPR018580">
    <property type="entry name" value="Uncharacterised_YfhO"/>
</dbReference>
<evidence type="ECO:0000256" key="1">
    <source>
        <dbReference type="SAM" id="Phobius"/>
    </source>
</evidence>
<dbReference type="EMBL" id="CP042433">
    <property type="protein sequence ID" value="QEC55075.1"/>
    <property type="molecule type" value="Genomic_DNA"/>
</dbReference>
<feature type="transmembrane region" description="Helical" evidence="1">
    <location>
        <begin position="512"/>
        <end position="530"/>
    </location>
</feature>
<keyword evidence="3" id="KW-1185">Reference proteome</keyword>
<reference evidence="2 3" key="1">
    <citation type="journal article" date="2015" name="Int. J. Syst. Evol. Microbiol.">
        <title>Flavisolibacter ginsenosidimutans sp. nov., with ginsenoside-converting activity isolated from soil used for cultivating ginseng.</title>
        <authorList>
            <person name="Zhao Y."/>
            <person name="Liu Q."/>
            <person name="Kang M.S."/>
            <person name="Jin F."/>
            <person name="Yu H."/>
            <person name="Im W.T."/>
        </authorList>
    </citation>
    <scope>NUCLEOTIDE SEQUENCE [LARGE SCALE GENOMIC DNA]</scope>
    <source>
        <strain evidence="2 3">Gsoil 636</strain>
    </source>
</reference>